<dbReference type="SUPFAM" id="SSF55811">
    <property type="entry name" value="Nudix"/>
    <property type="match status" value="1"/>
</dbReference>
<dbReference type="InterPro" id="IPR020084">
    <property type="entry name" value="NUDIX_hydrolase_CS"/>
</dbReference>
<evidence type="ECO:0000313" key="5">
    <source>
        <dbReference type="Proteomes" id="UP000202922"/>
    </source>
</evidence>
<name>A0A238KSH5_9RHOB</name>
<organism evidence="4 5">
    <name type="scientific">Actibacterium lipolyticum</name>
    <dbReference type="NCBI Taxonomy" id="1524263"/>
    <lineage>
        <taxon>Bacteria</taxon>
        <taxon>Pseudomonadati</taxon>
        <taxon>Pseudomonadota</taxon>
        <taxon>Alphaproteobacteria</taxon>
        <taxon>Rhodobacterales</taxon>
        <taxon>Roseobacteraceae</taxon>
        <taxon>Actibacterium</taxon>
    </lineage>
</organism>
<dbReference type="PROSITE" id="PS00893">
    <property type="entry name" value="NUDIX_BOX"/>
    <property type="match status" value="1"/>
</dbReference>
<dbReference type="OrthoDB" id="289720at2"/>
<evidence type="ECO:0000256" key="1">
    <source>
        <dbReference type="ARBA" id="ARBA00001946"/>
    </source>
</evidence>
<dbReference type="PROSITE" id="PS51462">
    <property type="entry name" value="NUDIX"/>
    <property type="match status" value="1"/>
</dbReference>
<gene>
    <name evidence="4" type="ORF">COL8621_02891</name>
</gene>
<dbReference type="GO" id="GO:0016787">
    <property type="term" value="F:hydrolase activity"/>
    <property type="evidence" value="ECO:0007669"/>
    <property type="project" value="UniProtKB-KW"/>
</dbReference>
<proteinExistence type="predicted"/>
<comment type="cofactor">
    <cofactor evidence="1">
        <name>Mg(2+)</name>
        <dbReference type="ChEBI" id="CHEBI:18420"/>
    </cofactor>
</comment>
<dbReference type="Pfam" id="PF00293">
    <property type="entry name" value="NUDIX"/>
    <property type="match status" value="1"/>
</dbReference>
<sequence>MTDRAAFAAIGALPERIEFEAAIVIARDSSDRILMQLRDDIPKIAAPGMWCLFGGGQEGQETLAQAAQREFWEETGVMLGPDELSPFARIATAARPDGVLYAYQSLRLLTPDAIKLGEGAGFAFLTASQIENLPVVRSSRLVIEHFFSQL</sequence>
<keyword evidence="2" id="KW-0378">Hydrolase</keyword>
<feature type="domain" description="Nudix hydrolase" evidence="3">
    <location>
        <begin position="15"/>
        <end position="148"/>
    </location>
</feature>
<dbReference type="Gene3D" id="3.90.79.10">
    <property type="entry name" value="Nucleoside Triphosphate Pyrophosphohydrolase"/>
    <property type="match status" value="1"/>
</dbReference>
<evidence type="ECO:0000259" key="3">
    <source>
        <dbReference type="PROSITE" id="PS51462"/>
    </source>
</evidence>
<evidence type="ECO:0000256" key="2">
    <source>
        <dbReference type="ARBA" id="ARBA00022801"/>
    </source>
</evidence>
<dbReference type="InterPro" id="IPR000086">
    <property type="entry name" value="NUDIX_hydrolase_dom"/>
</dbReference>
<reference evidence="5" key="1">
    <citation type="submission" date="2017-05" db="EMBL/GenBank/DDBJ databases">
        <authorList>
            <person name="Rodrigo-Torres L."/>
            <person name="Arahal R. D."/>
            <person name="Lucena T."/>
        </authorList>
    </citation>
    <scope>NUCLEOTIDE SEQUENCE [LARGE SCALE GENOMIC DNA]</scope>
    <source>
        <strain evidence="5">CECT 8621</strain>
    </source>
</reference>
<protein>
    <recommendedName>
        <fullName evidence="3">Nudix hydrolase domain-containing protein</fullName>
    </recommendedName>
</protein>
<accession>A0A238KSH5</accession>
<dbReference type="Proteomes" id="UP000202922">
    <property type="component" value="Unassembled WGS sequence"/>
</dbReference>
<dbReference type="RefSeq" id="WP_093967973.1">
    <property type="nucleotide sequence ID" value="NZ_FXYE01000002.1"/>
</dbReference>
<dbReference type="InterPro" id="IPR015797">
    <property type="entry name" value="NUDIX_hydrolase-like_dom_sf"/>
</dbReference>
<dbReference type="EMBL" id="FXYE01000002">
    <property type="protein sequence ID" value="SMX45789.1"/>
    <property type="molecule type" value="Genomic_DNA"/>
</dbReference>
<evidence type="ECO:0000313" key="4">
    <source>
        <dbReference type="EMBL" id="SMX45789.1"/>
    </source>
</evidence>
<dbReference type="AlphaFoldDB" id="A0A238KSH5"/>
<keyword evidence="5" id="KW-1185">Reference proteome</keyword>